<feature type="transmembrane region" description="Helical" evidence="8">
    <location>
        <begin position="314"/>
        <end position="338"/>
    </location>
</feature>
<organism evidence="10 11">
    <name type="scientific">Candidatus Acutalibacter pullistercoris</name>
    <dbReference type="NCBI Taxonomy" id="2838418"/>
    <lineage>
        <taxon>Bacteria</taxon>
        <taxon>Bacillati</taxon>
        <taxon>Bacillota</taxon>
        <taxon>Clostridia</taxon>
        <taxon>Eubacteriales</taxon>
        <taxon>Acutalibacteraceae</taxon>
        <taxon>Acutalibacter</taxon>
    </lineage>
</organism>
<dbReference type="GO" id="GO:0030395">
    <property type="term" value="F:lactose binding"/>
    <property type="evidence" value="ECO:0007669"/>
    <property type="project" value="TreeGrafter"/>
</dbReference>
<feature type="transmembrane region" description="Helical" evidence="8">
    <location>
        <begin position="260"/>
        <end position="277"/>
    </location>
</feature>
<dbReference type="PROSITE" id="PS00217">
    <property type="entry name" value="SUGAR_TRANSPORT_2"/>
    <property type="match status" value="1"/>
</dbReference>
<feature type="transmembrane region" description="Helical" evidence="8">
    <location>
        <begin position="12"/>
        <end position="31"/>
    </location>
</feature>
<evidence type="ECO:0000313" key="11">
    <source>
        <dbReference type="Proteomes" id="UP000823915"/>
    </source>
</evidence>
<dbReference type="Pfam" id="PF12832">
    <property type="entry name" value="MFS_1_like"/>
    <property type="match status" value="1"/>
</dbReference>
<comment type="subcellular location">
    <subcellularLocation>
        <location evidence="1">Cell inner membrane</location>
        <topology evidence="1">Multi-pass membrane protein</topology>
    </subcellularLocation>
</comment>
<dbReference type="PANTHER" id="PTHR23522:SF10">
    <property type="entry name" value="3-PHENYLPROPIONIC ACID TRANSPORTER-RELATED"/>
    <property type="match status" value="1"/>
</dbReference>
<keyword evidence="7 8" id="KW-0472">Membrane</keyword>
<keyword evidence="6 8" id="KW-1133">Transmembrane helix</keyword>
<evidence type="ECO:0000256" key="6">
    <source>
        <dbReference type="ARBA" id="ARBA00022989"/>
    </source>
</evidence>
<protein>
    <submittedName>
        <fullName evidence="10">MFS transporter</fullName>
    </submittedName>
</protein>
<feature type="transmembrane region" description="Helical" evidence="8">
    <location>
        <begin position="104"/>
        <end position="123"/>
    </location>
</feature>
<evidence type="ECO:0000256" key="1">
    <source>
        <dbReference type="ARBA" id="ARBA00004429"/>
    </source>
</evidence>
<feature type="transmembrane region" description="Helical" evidence="8">
    <location>
        <begin position="378"/>
        <end position="401"/>
    </location>
</feature>
<feature type="transmembrane region" description="Helical" evidence="8">
    <location>
        <begin position="144"/>
        <end position="167"/>
    </location>
</feature>
<accession>A0A9D1YEC8</accession>
<feature type="transmembrane region" description="Helical" evidence="8">
    <location>
        <begin position="289"/>
        <end position="308"/>
    </location>
</feature>
<dbReference type="InterPro" id="IPR005829">
    <property type="entry name" value="Sugar_transporter_CS"/>
</dbReference>
<dbReference type="PROSITE" id="PS50850">
    <property type="entry name" value="MFS"/>
    <property type="match status" value="1"/>
</dbReference>
<evidence type="ECO:0000256" key="3">
    <source>
        <dbReference type="ARBA" id="ARBA00022475"/>
    </source>
</evidence>
<feature type="transmembrane region" description="Helical" evidence="8">
    <location>
        <begin position="51"/>
        <end position="68"/>
    </location>
</feature>
<dbReference type="GO" id="GO:0015528">
    <property type="term" value="F:lactose:proton symporter activity"/>
    <property type="evidence" value="ECO:0007669"/>
    <property type="project" value="TreeGrafter"/>
</dbReference>
<dbReference type="AlphaFoldDB" id="A0A9D1YEC8"/>
<feature type="domain" description="Major facilitator superfamily (MFS) profile" evidence="9">
    <location>
        <begin position="219"/>
        <end position="411"/>
    </location>
</feature>
<proteinExistence type="predicted"/>
<dbReference type="InterPro" id="IPR036259">
    <property type="entry name" value="MFS_trans_sf"/>
</dbReference>
<keyword evidence="3" id="KW-1003">Cell membrane</keyword>
<feature type="transmembrane region" description="Helical" evidence="8">
    <location>
        <begin position="224"/>
        <end position="248"/>
    </location>
</feature>
<feature type="transmembrane region" description="Helical" evidence="8">
    <location>
        <begin position="173"/>
        <end position="189"/>
    </location>
</feature>
<evidence type="ECO:0000313" key="10">
    <source>
        <dbReference type="EMBL" id="HIY26959.1"/>
    </source>
</evidence>
<evidence type="ECO:0000256" key="8">
    <source>
        <dbReference type="SAM" id="Phobius"/>
    </source>
</evidence>
<dbReference type="PANTHER" id="PTHR23522">
    <property type="entry name" value="BLL5896 PROTEIN"/>
    <property type="match status" value="1"/>
</dbReference>
<dbReference type="InterPro" id="IPR024989">
    <property type="entry name" value="MFS_assoc_dom"/>
</dbReference>
<name>A0A9D1YEC8_9FIRM</name>
<evidence type="ECO:0000259" key="9">
    <source>
        <dbReference type="PROSITE" id="PS50850"/>
    </source>
</evidence>
<evidence type="ECO:0000256" key="7">
    <source>
        <dbReference type="ARBA" id="ARBA00023136"/>
    </source>
</evidence>
<dbReference type="GO" id="GO:0005886">
    <property type="term" value="C:plasma membrane"/>
    <property type="evidence" value="ECO:0007669"/>
    <property type="project" value="UniProtKB-SubCell"/>
</dbReference>
<feature type="transmembrane region" description="Helical" evidence="8">
    <location>
        <begin position="350"/>
        <end position="372"/>
    </location>
</feature>
<reference evidence="10" key="1">
    <citation type="journal article" date="2021" name="PeerJ">
        <title>Extensive microbial diversity within the chicken gut microbiome revealed by metagenomics and culture.</title>
        <authorList>
            <person name="Gilroy R."/>
            <person name="Ravi A."/>
            <person name="Getino M."/>
            <person name="Pursley I."/>
            <person name="Horton D.L."/>
            <person name="Alikhan N.F."/>
            <person name="Baker D."/>
            <person name="Gharbi K."/>
            <person name="Hall N."/>
            <person name="Watson M."/>
            <person name="Adriaenssens E.M."/>
            <person name="Foster-Nyarko E."/>
            <person name="Jarju S."/>
            <person name="Secka A."/>
            <person name="Antonio M."/>
            <person name="Oren A."/>
            <person name="Chaudhuri R.R."/>
            <person name="La Ragione R."/>
            <person name="Hildebrand F."/>
            <person name="Pallen M.J."/>
        </authorList>
    </citation>
    <scope>NUCLEOTIDE SEQUENCE</scope>
    <source>
        <strain evidence="10">1282</strain>
    </source>
</reference>
<keyword evidence="4" id="KW-0997">Cell inner membrane</keyword>
<comment type="caution">
    <text evidence="10">The sequence shown here is derived from an EMBL/GenBank/DDBJ whole genome shotgun (WGS) entry which is preliminary data.</text>
</comment>
<feature type="transmembrane region" description="Helical" evidence="8">
    <location>
        <begin position="80"/>
        <end position="98"/>
    </location>
</feature>
<sequence length="411" mass="45014">MKRLFRRLGPGARMALNLTGVNGIFWFAWAFGNYQNIYLQEVGFTASELGVLNAIASAVGIASVAFWGMVSDRIGSVKKVLIAVLGGGALLYGLVPLIPRGLPTTVLLLTIALPVVNFFRGSMSTFAENILVRNSNELRLNYGLLRSIGSFLFTVGSLIISALLPFVGVENTFWISGLLMLIPIGFAFFSRDPGTRRRKAQPAPLPQEKKKGGLHLGELFHNQAYVFFLVFAVFFYICTTCEANYIPYYMSTIQVPSEQYGILMGYRALLEIPFLLLMVKLRRKFPLRILVVFSPLLMAMECLGFGLFAGNLPGMLVCCTFYGLGNGLFIGSSLNYLYELAPDHLKASAQAFFVAVSSVAGILGNLLGGVFFDALGARFFYGLVGGLFLFSALIFVLSLLWERKRGGPQAA</sequence>
<evidence type="ECO:0000256" key="4">
    <source>
        <dbReference type="ARBA" id="ARBA00022519"/>
    </source>
</evidence>
<dbReference type="SUPFAM" id="SSF103473">
    <property type="entry name" value="MFS general substrate transporter"/>
    <property type="match status" value="1"/>
</dbReference>
<keyword evidence="2" id="KW-0813">Transport</keyword>
<dbReference type="InterPro" id="IPR020846">
    <property type="entry name" value="MFS_dom"/>
</dbReference>
<gene>
    <name evidence="10" type="ORF">H9838_07300</name>
</gene>
<keyword evidence="5 8" id="KW-0812">Transmembrane</keyword>
<dbReference type="Gene3D" id="1.20.1250.20">
    <property type="entry name" value="MFS general substrate transporter like domains"/>
    <property type="match status" value="2"/>
</dbReference>
<evidence type="ECO:0000256" key="2">
    <source>
        <dbReference type="ARBA" id="ARBA00022448"/>
    </source>
</evidence>
<dbReference type="Proteomes" id="UP000823915">
    <property type="component" value="Unassembled WGS sequence"/>
</dbReference>
<dbReference type="EMBL" id="DXDU01000117">
    <property type="protein sequence ID" value="HIY26959.1"/>
    <property type="molecule type" value="Genomic_DNA"/>
</dbReference>
<evidence type="ECO:0000256" key="5">
    <source>
        <dbReference type="ARBA" id="ARBA00022692"/>
    </source>
</evidence>
<reference evidence="10" key="2">
    <citation type="submission" date="2021-04" db="EMBL/GenBank/DDBJ databases">
        <authorList>
            <person name="Gilroy R."/>
        </authorList>
    </citation>
    <scope>NUCLEOTIDE SEQUENCE</scope>
    <source>
        <strain evidence="10">1282</strain>
    </source>
</reference>